<dbReference type="RefSeq" id="WP_089372864.1">
    <property type="nucleotide sequence ID" value="NZ_BMEP01000005.1"/>
</dbReference>
<evidence type="ECO:0000259" key="1">
    <source>
        <dbReference type="Pfam" id="PF13468"/>
    </source>
</evidence>
<name>A0A239BJW6_9FLAO</name>
<feature type="domain" description="Glyoxalase-like" evidence="1">
    <location>
        <begin position="7"/>
        <end position="183"/>
    </location>
</feature>
<proteinExistence type="predicted"/>
<dbReference type="EMBL" id="FZNY01000006">
    <property type="protein sequence ID" value="SNS08517.1"/>
    <property type="molecule type" value="Genomic_DNA"/>
</dbReference>
<reference evidence="2 3" key="1">
    <citation type="submission" date="2017-06" db="EMBL/GenBank/DDBJ databases">
        <authorList>
            <person name="Kim H.J."/>
            <person name="Triplett B.A."/>
        </authorList>
    </citation>
    <scope>NUCLEOTIDE SEQUENCE [LARGE SCALE GENOMIC DNA]</scope>
    <source>
        <strain evidence="2 3">DSM 25597</strain>
    </source>
</reference>
<sequence length="211" mass="23874">MNTNRSIDHIVYAVSDLDIASKEFEKKIGVAPVFGGHHTTEGTKNALINLQDGMYLELIAIDHNNKNLIQNRWMGVDVLTRNQVTRFALKSKDLIKDSRILKKYHPAMGTFKKGSRHTASAQVLQWELLMPLPTPEVELIPFVLDWSKSDTHPHDILPNMGCSLVNIQATHPTPEKILPFLKEIGYNLKIEEKQQISIKITLNTPNGIIHL</sequence>
<dbReference type="PANTHER" id="PTHR40265">
    <property type="entry name" value="BLL2707 PROTEIN"/>
    <property type="match status" value="1"/>
</dbReference>
<dbReference type="SUPFAM" id="SSF54593">
    <property type="entry name" value="Glyoxalase/Bleomycin resistance protein/Dihydroxybiphenyl dioxygenase"/>
    <property type="match status" value="1"/>
</dbReference>
<dbReference type="AlphaFoldDB" id="A0A239BJW6"/>
<protein>
    <submittedName>
        <fullName evidence="2">Glyoxalase-like domain-containing protein</fullName>
    </submittedName>
</protein>
<dbReference type="PANTHER" id="PTHR40265:SF1">
    <property type="entry name" value="GLYOXALASE-LIKE DOMAIN-CONTAINING PROTEIN"/>
    <property type="match status" value="1"/>
</dbReference>
<organism evidence="2 3">
    <name type="scientific">Dokdonia pacifica</name>
    <dbReference type="NCBI Taxonomy" id="1627892"/>
    <lineage>
        <taxon>Bacteria</taxon>
        <taxon>Pseudomonadati</taxon>
        <taxon>Bacteroidota</taxon>
        <taxon>Flavobacteriia</taxon>
        <taxon>Flavobacteriales</taxon>
        <taxon>Flavobacteriaceae</taxon>
        <taxon>Dokdonia</taxon>
    </lineage>
</organism>
<dbReference type="OrthoDB" id="9111355at2"/>
<evidence type="ECO:0000313" key="3">
    <source>
        <dbReference type="Proteomes" id="UP000198379"/>
    </source>
</evidence>
<dbReference type="Proteomes" id="UP000198379">
    <property type="component" value="Unassembled WGS sequence"/>
</dbReference>
<dbReference type="Gene3D" id="3.10.180.10">
    <property type="entry name" value="2,3-Dihydroxybiphenyl 1,2-Dioxygenase, domain 1"/>
    <property type="match status" value="1"/>
</dbReference>
<dbReference type="InterPro" id="IPR029068">
    <property type="entry name" value="Glyas_Bleomycin-R_OHBP_Dase"/>
</dbReference>
<keyword evidence="3" id="KW-1185">Reference proteome</keyword>
<dbReference type="InterPro" id="IPR025870">
    <property type="entry name" value="Glyoxalase-like_dom"/>
</dbReference>
<gene>
    <name evidence="2" type="ORF">SAMN06265376_106259</name>
</gene>
<accession>A0A239BJW6</accession>
<evidence type="ECO:0000313" key="2">
    <source>
        <dbReference type="EMBL" id="SNS08517.1"/>
    </source>
</evidence>
<dbReference type="Pfam" id="PF13468">
    <property type="entry name" value="Glyoxalase_3"/>
    <property type="match status" value="1"/>
</dbReference>